<dbReference type="EMBL" id="CP047423">
    <property type="protein sequence ID" value="QPD05262.1"/>
    <property type="molecule type" value="Genomic_DNA"/>
</dbReference>
<organism evidence="2 3">
    <name type="scientific">Candidatus Nitrospira kreftii</name>
    <dbReference type="NCBI Taxonomy" id="2652173"/>
    <lineage>
        <taxon>Bacteria</taxon>
        <taxon>Pseudomonadati</taxon>
        <taxon>Nitrospirota</taxon>
        <taxon>Nitrospiria</taxon>
        <taxon>Nitrospirales</taxon>
        <taxon>Nitrospiraceae</taxon>
        <taxon>Nitrospira</taxon>
    </lineage>
</organism>
<feature type="domain" description="Tll0287-like" evidence="1">
    <location>
        <begin position="37"/>
        <end position="190"/>
    </location>
</feature>
<sequence length="193" mass="21251">MPWRKTITLGLGVMLCLLVGWGSGLAGKESALVPAETVVDYIHAVLTSDRTFYTVHVVEGMQRRGVIESSEHWRSEKALPLPAQFFQESSRLAALTGVKVQYRLVSLHPINKLSGPANEFEKKGLEAVMAEPDRPYKGFVTEGGERRFQALYADHAVSPVCVTCHNAHPQSPKRDYKLDDVLGAVSISIPAPR</sequence>
<dbReference type="AlphaFoldDB" id="A0A7S8FG70"/>
<evidence type="ECO:0000313" key="2">
    <source>
        <dbReference type="EMBL" id="QPD05262.1"/>
    </source>
</evidence>
<name>A0A7S8FG70_9BACT</name>
<gene>
    <name evidence="2" type="ORF">Nkreftii_003036</name>
</gene>
<reference evidence="2 3" key="1">
    <citation type="journal article" date="2020" name="ISME J.">
        <title>Enrichment and physiological characterization of a novel comammox Nitrospira indicates ammonium inhibition of complete nitrification.</title>
        <authorList>
            <person name="Sakoula D."/>
            <person name="Koch H."/>
            <person name="Frank J."/>
            <person name="Jetten M.S.M."/>
            <person name="van Kessel M.A.H.J."/>
            <person name="Lucker S."/>
        </authorList>
    </citation>
    <scope>NUCLEOTIDE SEQUENCE [LARGE SCALE GENOMIC DNA]</scope>
    <source>
        <strain evidence="2">Comreactor17</strain>
    </source>
</reference>
<evidence type="ECO:0000259" key="1">
    <source>
        <dbReference type="Pfam" id="PF11845"/>
    </source>
</evidence>
<accession>A0A7S8FG70</accession>
<dbReference type="Proteomes" id="UP000593737">
    <property type="component" value="Chromosome"/>
</dbReference>
<evidence type="ECO:0000313" key="3">
    <source>
        <dbReference type="Proteomes" id="UP000593737"/>
    </source>
</evidence>
<proteinExistence type="predicted"/>
<protein>
    <recommendedName>
        <fullName evidence="1">Tll0287-like domain-containing protein</fullName>
    </recommendedName>
</protein>
<dbReference type="KEGG" id="nkf:Nkreftii_003036"/>
<dbReference type="InterPro" id="IPR021796">
    <property type="entry name" value="Tll0287-like_dom"/>
</dbReference>
<dbReference type="Pfam" id="PF11845">
    <property type="entry name" value="Tll0287-like"/>
    <property type="match status" value="1"/>
</dbReference>